<evidence type="ECO:0000313" key="1">
    <source>
        <dbReference type="EMBL" id="GIF54357.1"/>
    </source>
</evidence>
<keyword evidence="2" id="KW-1185">Reference proteome</keyword>
<sequence length="95" mass="9458">MDGDLSVEPGLLRDRAVELELVARGLAAGLGSDLCVPAPDWSSGTSLAELSGAVASSLGAAAARVAHSGGLLREAAGAYEDADVRAARRLGGVGW</sequence>
<proteinExistence type="predicted"/>
<organism evidence="1 2">
    <name type="scientific">Asanoa iriomotensis</name>
    <dbReference type="NCBI Taxonomy" id="234613"/>
    <lineage>
        <taxon>Bacteria</taxon>
        <taxon>Bacillati</taxon>
        <taxon>Actinomycetota</taxon>
        <taxon>Actinomycetes</taxon>
        <taxon>Micromonosporales</taxon>
        <taxon>Micromonosporaceae</taxon>
        <taxon>Asanoa</taxon>
    </lineage>
</organism>
<dbReference type="Proteomes" id="UP000624325">
    <property type="component" value="Unassembled WGS sequence"/>
</dbReference>
<evidence type="ECO:0008006" key="3">
    <source>
        <dbReference type="Google" id="ProtNLM"/>
    </source>
</evidence>
<dbReference type="RefSeq" id="WP_203700071.1">
    <property type="nucleotide sequence ID" value="NZ_BAAALU010000011.1"/>
</dbReference>
<name>A0ABQ4BV05_9ACTN</name>
<evidence type="ECO:0000313" key="2">
    <source>
        <dbReference type="Proteomes" id="UP000624325"/>
    </source>
</evidence>
<accession>A0ABQ4BV05</accession>
<dbReference type="EMBL" id="BONC01000002">
    <property type="protein sequence ID" value="GIF54357.1"/>
    <property type="molecule type" value="Genomic_DNA"/>
</dbReference>
<gene>
    <name evidence="1" type="ORF">Air01nite_04520</name>
</gene>
<protein>
    <recommendedName>
        <fullName evidence="3">Excreted virulence factor EspC (Type VII ESX diderm)</fullName>
    </recommendedName>
</protein>
<reference evidence="1 2" key="1">
    <citation type="submission" date="2021-01" db="EMBL/GenBank/DDBJ databases">
        <title>Whole genome shotgun sequence of Asanoa iriomotensis NBRC 100142.</title>
        <authorList>
            <person name="Komaki H."/>
            <person name="Tamura T."/>
        </authorList>
    </citation>
    <scope>NUCLEOTIDE SEQUENCE [LARGE SCALE GENOMIC DNA]</scope>
    <source>
        <strain evidence="1 2">NBRC 100142</strain>
    </source>
</reference>
<comment type="caution">
    <text evidence="1">The sequence shown here is derived from an EMBL/GenBank/DDBJ whole genome shotgun (WGS) entry which is preliminary data.</text>
</comment>